<accession>A0ABW1HXZ4</accession>
<reference evidence="5" key="1">
    <citation type="journal article" date="2019" name="Int. J. Syst. Evol. Microbiol.">
        <title>The Global Catalogue of Microorganisms (GCM) 10K type strain sequencing project: providing services to taxonomists for standard genome sequencing and annotation.</title>
        <authorList>
            <consortium name="The Broad Institute Genomics Platform"/>
            <consortium name="The Broad Institute Genome Sequencing Center for Infectious Disease"/>
            <person name="Wu L."/>
            <person name="Ma J."/>
        </authorList>
    </citation>
    <scope>NUCLEOTIDE SEQUENCE [LARGE SCALE GENOMIC DNA]</scope>
    <source>
        <strain evidence="5">CGMCC 4.7173</strain>
    </source>
</reference>
<keyword evidence="5" id="KW-1185">Reference proteome</keyword>
<dbReference type="Pfam" id="PF01225">
    <property type="entry name" value="Mur_ligase"/>
    <property type="match status" value="1"/>
</dbReference>
<protein>
    <submittedName>
        <fullName evidence="4">Mur ligase domain-containing protein</fullName>
    </submittedName>
</protein>
<feature type="domain" description="Mur ligase N-terminal catalytic" evidence="3">
    <location>
        <begin position="35"/>
        <end position="82"/>
    </location>
</feature>
<evidence type="ECO:0000259" key="3">
    <source>
        <dbReference type="Pfam" id="PF01225"/>
    </source>
</evidence>
<evidence type="ECO:0000313" key="4">
    <source>
        <dbReference type="EMBL" id="MFC5946148.1"/>
    </source>
</evidence>
<dbReference type="Proteomes" id="UP001596207">
    <property type="component" value="Unassembled WGS sequence"/>
</dbReference>
<keyword evidence="4" id="KW-0436">Ligase</keyword>
<feature type="non-terminal residue" evidence="4">
    <location>
        <position position="82"/>
    </location>
</feature>
<organism evidence="4 5">
    <name type="scientific">Micromonospora harpali</name>
    <dbReference type="NCBI Taxonomy" id="1490225"/>
    <lineage>
        <taxon>Bacteria</taxon>
        <taxon>Bacillati</taxon>
        <taxon>Actinomycetota</taxon>
        <taxon>Actinomycetes</taxon>
        <taxon>Micromonosporales</taxon>
        <taxon>Micromonosporaceae</taxon>
        <taxon>Micromonospora</taxon>
    </lineage>
</organism>
<dbReference type="RefSeq" id="WP_377539031.1">
    <property type="nucleotide sequence ID" value="NZ_JBHSQQ010000523.1"/>
</dbReference>
<dbReference type="GO" id="GO:0016874">
    <property type="term" value="F:ligase activity"/>
    <property type="evidence" value="ECO:0007669"/>
    <property type="project" value="UniProtKB-KW"/>
</dbReference>
<proteinExistence type="predicted"/>
<evidence type="ECO:0000313" key="5">
    <source>
        <dbReference type="Proteomes" id="UP001596207"/>
    </source>
</evidence>
<keyword evidence="2" id="KW-0131">Cell cycle</keyword>
<comment type="caution">
    <text evidence="4">The sequence shown here is derived from an EMBL/GenBank/DDBJ whole genome shotgun (WGS) entry which is preliminary data.</text>
</comment>
<sequence length="82" mass="8168">MPGNPRPRTVTGLRLGELADRLAVEAPAGAADQAVTGVTHASQEVRPGDQYAALPGDRRHGAEFAAVVAAAGALAALTDPAG</sequence>
<keyword evidence="1" id="KW-0132">Cell division</keyword>
<dbReference type="Gene3D" id="3.40.1390.10">
    <property type="entry name" value="MurE/MurF, N-terminal domain"/>
    <property type="match status" value="1"/>
</dbReference>
<gene>
    <name evidence="4" type="ORF">ACFPZ4_32400</name>
</gene>
<evidence type="ECO:0000256" key="2">
    <source>
        <dbReference type="ARBA" id="ARBA00023306"/>
    </source>
</evidence>
<name>A0ABW1HXZ4_9ACTN</name>
<dbReference type="SUPFAM" id="SSF63418">
    <property type="entry name" value="MurE/MurF N-terminal domain"/>
    <property type="match status" value="1"/>
</dbReference>
<dbReference type="InterPro" id="IPR035911">
    <property type="entry name" value="MurE/MurF_N"/>
</dbReference>
<dbReference type="EMBL" id="JBHSQQ010000523">
    <property type="protein sequence ID" value="MFC5946148.1"/>
    <property type="molecule type" value="Genomic_DNA"/>
</dbReference>
<evidence type="ECO:0000256" key="1">
    <source>
        <dbReference type="ARBA" id="ARBA00022618"/>
    </source>
</evidence>
<dbReference type="InterPro" id="IPR000713">
    <property type="entry name" value="Mur_ligase_N"/>
</dbReference>